<evidence type="ECO:0000313" key="3">
    <source>
        <dbReference type="Proteomes" id="UP000292564"/>
    </source>
</evidence>
<dbReference type="InterPro" id="IPR036291">
    <property type="entry name" value="NAD(P)-bd_dom_sf"/>
</dbReference>
<comment type="caution">
    <text evidence="2">The sequence shown here is derived from an EMBL/GenBank/DDBJ whole genome shotgun (WGS) entry which is preliminary data.</text>
</comment>
<sequence>MTNKTTVLVTGASGTLGAAVLSRLAGEDVAVRPMSRRARTGWVAADLATGEGLAEAVRGVDAVVHLASGAGRDSGDIDVGGTGRLVAAARAADVRHLLYVSIVGVDRVPISYYRAKLAAERIVTAGEVPWTIVRATQFPQLVDRMLTASSRLGVLVVDRRVLVQPVHPTDVAERIASLLGAGPAGAVEFGGPEVHTFGELAAAWRQARAVRRPVLPIRVPGRAGRELRAGALTTAARPAGTRTWGDYLAGSNN</sequence>
<dbReference type="RefSeq" id="WP_130509834.1">
    <property type="nucleotide sequence ID" value="NZ_SHKY01000001.1"/>
</dbReference>
<dbReference type="Gene3D" id="3.40.50.720">
    <property type="entry name" value="NAD(P)-binding Rossmann-like Domain"/>
    <property type="match status" value="1"/>
</dbReference>
<keyword evidence="3" id="KW-1185">Reference proteome</keyword>
<proteinExistence type="predicted"/>
<dbReference type="Proteomes" id="UP000292564">
    <property type="component" value="Unassembled WGS sequence"/>
</dbReference>
<name>A0A4Q7ZJD4_9ACTN</name>
<accession>A0A4Q7ZJD4</accession>
<feature type="domain" description="NAD(P)-binding" evidence="1">
    <location>
        <begin position="11"/>
        <end position="178"/>
    </location>
</feature>
<evidence type="ECO:0000259" key="1">
    <source>
        <dbReference type="Pfam" id="PF13460"/>
    </source>
</evidence>
<dbReference type="GO" id="GO:0044877">
    <property type="term" value="F:protein-containing complex binding"/>
    <property type="evidence" value="ECO:0007669"/>
    <property type="project" value="TreeGrafter"/>
</dbReference>
<dbReference type="Pfam" id="PF13460">
    <property type="entry name" value="NAD_binding_10"/>
    <property type="match status" value="1"/>
</dbReference>
<dbReference type="PANTHER" id="PTHR12126:SF11">
    <property type="entry name" value="NADH DEHYDROGENASE [UBIQUINONE] 1 ALPHA SUBCOMPLEX SUBUNIT 9, MITOCHONDRIAL"/>
    <property type="match status" value="1"/>
</dbReference>
<reference evidence="2 3" key="1">
    <citation type="submission" date="2019-02" db="EMBL/GenBank/DDBJ databases">
        <title>Sequencing the genomes of 1000 actinobacteria strains.</title>
        <authorList>
            <person name="Klenk H.-P."/>
        </authorList>
    </citation>
    <scope>NUCLEOTIDE SEQUENCE [LARGE SCALE GENOMIC DNA]</scope>
    <source>
        <strain evidence="2 3">DSM 45162</strain>
    </source>
</reference>
<organism evidence="2 3">
    <name type="scientific">Krasilnikovia cinnamomea</name>
    <dbReference type="NCBI Taxonomy" id="349313"/>
    <lineage>
        <taxon>Bacteria</taxon>
        <taxon>Bacillati</taxon>
        <taxon>Actinomycetota</taxon>
        <taxon>Actinomycetes</taxon>
        <taxon>Micromonosporales</taxon>
        <taxon>Micromonosporaceae</taxon>
        <taxon>Krasilnikovia</taxon>
    </lineage>
</organism>
<dbReference type="EMBL" id="SHKY01000001">
    <property type="protein sequence ID" value="RZU50990.1"/>
    <property type="molecule type" value="Genomic_DNA"/>
</dbReference>
<protein>
    <submittedName>
        <fullName evidence="2">Nucleoside-diphosphate-sugar epimerase</fullName>
    </submittedName>
</protein>
<dbReference type="AlphaFoldDB" id="A0A4Q7ZJD4"/>
<dbReference type="InterPro" id="IPR051207">
    <property type="entry name" value="ComplexI_NDUFA9_subunit"/>
</dbReference>
<dbReference type="PANTHER" id="PTHR12126">
    <property type="entry name" value="NADH-UBIQUINONE OXIDOREDUCTASE 39 KDA SUBUNIT-RELATED"/>
    <property type="match status" value="1"/>
</dbReference>
<dbReference type="InterPro" id="IPR016040">
    <property type="entry name" value="NAD(P)-bd_dom"/>
</dbReference>
<evidence type="ECO:0000313" key="2">
    <source>
        <dbReference type="EMBL" id="RZU50990.1"/>
    </source>
</evidence>
<gene>
    <name evidence="2" type="ORF">EV385_2784</name>
</gene>
<dbReference type="SUPFAM" id="SSF51735">
    <property type="entry name" value="NAD(P)-binding Rossmann-fold domains"/>
    <property type="match status" value="1"/>
</dbReference>
<dbReference type="OrthoDB" id="9771302at2"/>